<dbReference type="AlphaFoldDB" id="A0AAD9W4U7"/>
<dbReference type="Pfam" id="PF01131">
    <property type="entry name" value="Topoisom_bac"/>
    <property type="match status" value="1"/>
</dbReference>
<keyword evidence="5 7" id="KW-0238">DNA-binding</keyword>
<dbReference type="InterPro" id="IPR013826">
    <property type="entry name" value="Topo_IA_cen_sub3"/>
</dbReference>
<dbReference type="InterPro" id="IPR034144">
    <property type="entry name" value="TOPRIM_TopoIII"/>
</dbReference>
<name>A0AAD9W4U7_PHOAM</name>
<evidence type="ECO:0000313" key="12">
    <source>
        <dbReference type="Proteomes" id="UP001265746"/>
    </source>
</evidence>
<evidence type="ECO:0000256" key="6">
    <source>
        <dbReference type="ARBA" id="ARBA00023235"/>
    </source>
</evidence>
<dbReference type="InterPro" id="IPR003602">
    <property type="entry name" value="Topo_IA_DNA-bd_dom"/>
</dbReference>
<proteinExistence type="inferred from homology"/>
<dbReference type="PROSITE" id="PS52039">
    <property type="entry name" value="TOPO_IA_2"/>
    <property type="match status" value="1"/>
</dbReference>
<dbReference type="PANTHER" id="PTHR11390">
    <property type="entry name" value="PROKARYOTIC DNA TOPOISOMERASE"/>
    <property type="match status" value="1"/>
</dbReference>
<comment type="similarity">
    <text evidence="2 7">Belongs to the type IA topoisomerase family.</text>
</comment>
<dbReference type="SUPFAM" id="SSF56712">
    <property type="entry name" value="Prokaryotic type I DNA topoisomerase"/>
    <property type="match status" value="1"/>
</dbReference>
<dbReference type="Pfam" id="PF01751">
    <property type="entry name" value="Toprim"/>
    <property type="match status" value="1"/>
</dbReference>
<dbReference type="InterPro" id="IPR013497">
    <property type="entry name" value="Topo_IA_cen"/>
</dbReference>
<comment type="caution">
    <text evidence="11">The sequence shown here is derived from an EMBL/GenBank/DDBJ whole genome shotgun (WGS) entry which is preliminary data.</text>
</comment>
<protein>
    <recommendedName>
        <fullName evidence="3 7">DNA topoisomerase</fullName>
        <ecNumber evidence="3 7">5.6.2.1</ecNumber>
    </recommendedName>
</protein>
<dbReference type="PRINTS" id="PR00417">
    <property type="entry name" value="PRTPISMRASEI"/>
</dbReference>
<dbReference type="InterPro" id="IPR006171">
    <property type="entry name" value="TOPRIM_dom"/>
</dbReference>
<dbReference type="GO" id="GO:0003677">
    <property type="term" value="F:DNA binding"/>
    <property type="evidence" value="ECO:0007669"/>
    <property type="project" value="UniProtKB-KW"/>
</dbReference>
<gene>
    <name evidence="11" type="ORF">N8I77_008055</name>
</gene>
<organism evidence="11 12">
    <name type="scientific">Phomopsis amygdali</name>
    <name type="common">Fusicoccum amygdali</name>
    <dbReference type="NCBI Taxonomy" id="1214568"/>
    <lineage>
        <taxon>Eukaryota</taxon>
        <taxon>Fungi</taxon>
        <taxon>Dikarya</taxon>
        <taxon>Ascomycota</taxon>
        <taxon>Pezizomycotina</taxon>
        <taxon>Sordariomycetes</taxon>
        <taxon>Sordariomycetidae</taxon>
        <taxon>Diaporthales</taxon>
        <taxon>Diaporthaceae</taxon>
        <taxon>Diaporthe</taxon>
    </lineage>
</organism>
<dbReference type="Gene3D" id="1.10.460.10">
    <property type="entry name" value="Topoisomerase I, domain 2"/>
    <property type="match status" value="1"/>
</dbReference>
<feature type="compositionally biased region" description="Gly residues" evidence="8">
    <location>
        <begin position="580"/>
        <end position="609"/>
    </location>
</feature>
<dbReference type="InterPro" id="IPR000380">
    <property type="entry name" value="Topo_IA"/>
</dbReference>
<dbReference type="EC" id="5.6.2.1" evidence="3 7"/>
<dbReference type="SMART" id="SM00493">
    <property type="entry name" value="TOPRIM"/>
    <property type="match status" value="1"/>
</dbReference>
<dbReference type="FunFam" id="3.40.50.140:FF:000005">
    <property type="entry name" value="DNA topoisomerase"/>
    <property type="match status" value="1"/>
</dbReference>
<keyword evidence="4 7" id="KW-0799">Topoisomerase</keyword>
<dbReference type="GO" id="GO:0006281">
    <property type="term" value="P:DNA repair"/>
    <property type="evidence" value="ECO:0007669"/>
    <property type="project" value="TreeGrafter"/>
</dbReference>
<dbReference type="GO" id="GO:0003917">
    <property type="term" value="F:DNA topoisomerase type I (single strand cut, ATP-independent) activity"/>
    <property type="evidence" value="ECO:0007669"/>
    <property type="project" value="UniProtKB-EC"/>
</dbReference>
<dbReference type="Gene3D" id="1.10.290.10">
    <property type="entry name" value="Topoisomerase I, domain 4"/>
    <property type="match status" value="1"/>
</dbReference>
<evidence type="ECO:0000256" key="5">
    <source>
        <dbReference type="ARBA" id="ARBA00023125"/>
    </source>
</evidence>
<dbReference type="InterPro" id="IPR013825">
    <property type="entry name" value="Topo_IA_cen_sub2"/>
</dbReference>
<dbReference type="InterPro" id="IPR023405">
    <property type="entry name" value="Topo_IA_core_domain"/>
</dbReference>
<dbReference type="EMBL" id="JAUJFL010000004">
    <property type="protein sequence ID" value="KAK2605200.1"/>
    <property type="molecule type" value="Genomic_DNA"/>
</dbReference>
<dbReference type="Gene3D" id="3.40.50.140">
    <property type="match status" value="1"/>
</dbReference>
<evidence type="ECO:0000256" key="4">
    <source>
        <dbReference type="ARBA" id="ARBA00023029"/>
    </source>
</evidence>
<comment type="catalytic activity">
    <reaction evidence="1 7">
        <text>ATP-independent breakage of single-stranded DNA, followed by passage and rejoining.</text>
        <dbReference type="EC" id="5.6.2.1"/>
    </reaction>
</comment>
<evidence type="ECO:0000256" key="8">
    <source>
        <dbReference type="SAM" id="MobiDB-lite"/>
    </source>
</evidence>
<dbReference type="InterPro" id="IPR013824">
    <property type="entry name" value="Topo_IA_cen_sub1"/>
</dbReference>
<dbReference type="CDD" id="cd03362">
    <property type="entry name" value="TOPRIM_TopoIA_TopoIII"/>
    <property type="match status" value="1"/>
</dbReference>
<evidence type="ECO:0000256" key="1">
    <source>
        <dbReference type="ARBA" id="ARBA00000213"/>
    </source>
</evidence>
<dbReference type="FunFam" id="1.10.290.10:FF:000001">
    <property type="entry name" value="DNA topoisomerase"/>
    <property type="match status" value="1"/>
</dbReference>
<dbReference type="Proteomes" id="UP001265746">
    <property type="component" value="Unassembled WGS sequence"/>
</dbReference>
<dbReference type="SMART" id="SM00436">
    <property type="entry name" value="TOP1Bc"/>
    <property type="match status" value="1"/>
</dbReference>
<evidence type="ECO:0000259" key="10">
    <source>
        <dbReference type="PROSITE" id="PS52039"/>
    </source>
</evidence>
<feature type="domain" description="Topo IA-type catalytic" evidence="10">
    <location>
        <begin position="200"/>
        <end position="676"/>
    </location>
</feature>
<dbReference type="Gene3D" id="2.70.20.10">
    <property type="entry name" value="Topoisomerase I, domain 3"/>
    <property type="match status" value="1"/>
</dbReference>
<dbReference type="PANTHER" id="PTHR11390:SF21">
    <property type="entry name" value="DNA TOPOISOMERASE 3-ALPHA"/>
    <property type="match status" value="1"/>
</dbReference>
<accession>A0AAD9W4U7</accession>
<reference evidence="11" key="1">
    <citation type="submission" date="2023-06" db="EMBL/GenBank/DDBJ databases">
        <authorList>
            <person name="Noh H."/>
        </authorList>
    </citation>
    <scope>NUCLEOTIDE SEQUENCE</scope>
    <source>
        <strain evidence="11">DUCC20226</strain>
    </source>
</reference>
<keyword evidence="12" id="KW-1185">Reference proteome</keyword>
<dbReference type="GO" id="GO:0006310">
    <property type="term" value="P:DNA recombination"/>
    <property type="evidence" value="ECO:0007669"/>
    <property type="project" value="TreeGrafter"/>
</dbReference>
<evidence type="ECO:0000259" key="9">
    <source>
        <dbReference type="PROSITE" id="PS50880"/>
    </source>
</evidence>
<feature type="region of interest" description="Disordered" evidence="8">
    <location>
        <begin position="562"/>
        <end position="609"/>
    </location>
</feature>
<feature type="domain" description="Toprim" evidence="9">
    <location>
        <begin position="36"/>
        <end position="182"/>
    </location>
</feature>
<dbReference type="CDD" id="cd00186">
    <property type="entry name" value="TOP1Ac"/>
    <property type="match status" value="1"/>
</dbReference>
<dbReference type="InterPro" id="IPR003601">
    <property type="entry name" value="Topo_IA_2"/>
</dbReference>
<evidence type="ECO:0000313" key="11">
    <source>
        <dbReference type="EMBL" id="KAK2605200.1"/>
    </source>
</evidence>
<dbReference type="GO" id="GO:0005634">
    <property type="term" value="C:nucleus"/>
    <property type="evidence" value="ECO:0007669"/>
    <property type="project" value="TreeGrafter"/>
</dbReference>
<dbReference type="GO" id="GO:0006265">
    <property type="term" value="P:DNA topological change"/>
    <property type="evidence" value="ECO:0007669"/>
    <property type="project" value="InterPro"/>
</dbReference>
<dbReference type="PROSITE" id="PS50880">
    <property type="entry name" value="TOPRIM"/>
    <property type="match status" value="1"/>
</dbReference>
<evidence type="ECO:0000256" key="3">
    <source>
        <dbReference type="ARBA" id="ARBA00012891"/>
    </source>
</evidence>
<keyword evidence="6 7" id="KW-0413">Isomerase</keyword>
<comment type="function">
    <text evidence="7">Introduces a single-strand break via transesterification at a target site in duplex DNA. Releases the supercoiling and torsional tension of DNA introduced during the DNA replication and transcription by transiently cleaving and rejoining one strand of the DNA duplex. The scissile phosphodiester is attacked by the catalytic tyrosine of the enzyme, resulting in the formation of a DNA-(5'-phosphotyrosyl)-enzyme intermediate and the expulsion of a 3'-OH DNA strand.</text>
</comment>
<evidence type="ECO:0000256" key="2">
    <source>
        <dbReference type="ARBA" id="ARBA00009446"/>
    </source>
</evidence>
<sequence>MLSYSSWSKRFPIVLLSANLLHRHRCISTARSKMPRILCVAEKPSISKAVAGHLSGGQLQTRNTRNKYIKNYCFDFDFGPPWGNCNVTMTAVTGHLTSTDFDSGYKNWNYPPPVTLFGAPITTLVSNDKGDVAKNIEEQAKYCRALFIWTDCDREGEHIGGEIRDAAKKGNPQIEVKRAQFSNIERAHILNAARRLRDLDQRQVDAVQARIESDLRTGYAFTRFLTNSLRSLGGPIQNSMISYGSCQFPTLGFVVDRYFKVQNFVPEKFWGIKVTHKKDGLSVTFNWERHRLFDRAAVTILYERCLSAKKSKVVKVQEKPTKKWKPLPLTTVELQKMATRFLRMTGQQALTVAESLYNKGFISYPRTETDQFDKGMNLRELVRKQTQDNRWGQFAQDLVDSSFQQPRNGRHNDKAHPPIHPITYAAPSILSDQEKTLYEFVVRRFLACCSEDAKGTATDVDILYGDEGFHAHGVIVLERNYLDVYPYENWTNTAELPNFTLGEVFEPTEAMMTEGKTTPPGYLTEADLLSLMDANGIGTDATMAEHIEKIQVREYVQAVDRAQPAAGDGENEEEAPSTRGGRGGRGGRAGRGSRGGRGGRGGAARGGGGGRSVKVFIPTQLGVALIEGFDRMNFETSLGKPFLRKEMEIKMKAICEGRTSKEDFLRDNLQQYRAVFDQSAEQLDVLKAACRRYMFQGAAG</sequence>
<dbReference type="SMART" id="SM00437">
    <property type="entry name" value="TOP1Ac"/>
    <property type="match status" value="1"/>
</dbReference>
<dbReference type="GO" id="GO:0031422">
    <property type="term" value="C:RecQ family helicase-topoisomerase III complex"/>
    <property type="evidence" value="ECO:0007669"/>
    <property type="project" value="TreeGrafter"/>
</dbReference>
<evidence type="ECO:0000256" key="7">
    <source>
        <dbReference type="RuleBase" id="RU362092"/>
    </source>
</evidence>